<dbReference type="InterPro" id="IPR006638">
    <property type="entry name" value="Elp3/MiaA/NifB-like_rSAM"/>
</dbReference>
<evidence type="ECO:0000256" key="1">
    <source>
        <dbReference type="ARBA" id="ARBA00004496"/>
    </source>
</evidence>
<evidence type="ECO:0000256" key="5">
    <source>
        <dbReference type="ARBA" id="ARBA00022485"/>
    </source>
</evidence>
<dbReference type="CDD" id="cd01335">
    <property type="entry name" value="Radical_SAM"/>
    <property type="match status" value="1"/>
</dbReference>
<dbReference type="PANTHER" id="PTHR13932">
    <property type="entry name" value="COPROPORPHYRINIGEN III OXIDASE"/>
    <property type="match status" value="1"/>
</dbReference>
<dbReference type="InterPro" id="IPR034505">
    <property type="entry name" value="Coproporphyrinogen-III_oxidase"/>
</dbReference>
<sequence>MAVAEHVKTPAIASATGRSDWPYIPDLLTQPVPRYTSYPPATAFHPAIAAPEYQQALNDIAPATEVSIYIHIPFCQQICWYCGCNTGAAGRKERLDAYISALESELSAVAAILGGRVRVRHIAFGGGSPNAIEPVQFVRLADRITTLFDATDPAISVEIDPRSFTMEWALALAACKVSRVSLGVQTLSPHVQSAIGRVQPAELIESCVAALRLRGIGDINFDLMYGLPHQQLADLEDTIDQAAAMLPSRIALFGYAHLPQMIPRQRRIDGNLLPDLNDRFLQAQLGYNKLINMGYVPVGFDHFALPEDSLAIAAEKGNVRRNFQGFTEDACQILLGFGASAISQFPDLIVQNEKNVGRYRELINGGQLPIAQGVSLSDADKKTAQKIEHLLCNLNTDLNGLQLSSEQNARLAEFCRLGLIKQNEASLHITESGRHYSRYIAQALT</sequence>
<dbReference type="EMBL" id="JBHSDH010000013">
    <property type="protein sequence ID" value="MFC4291870.1"/>
    <property type="molecule type" value="Genomic_DNA"/>
</dbReference>
<evidence type="ECO:0000256" key="7">
    <source>
        <dbReference type="ARBA" id="ARBA00022691"/>
    </source>
</evidence>
<dbReference type="Gene3D" id="3.80.30.20">
    <property type="entry name" value="tm_1862 like domain"/>
    <property type="match status" value="1"/>
</dbReference>
<reference evidence="18" key="1">
    <citation type="journal article" date="2019" name="Int. J. Syst. Evol. Microbiol.">
        <title>The Global Catalogue of Microorganisms (GCM) 10K type strain sequencing project: providing services to taxonomists for standard genome sequencing and annotation.</title>
        <authorList>
            <consortium name="The Broad Institute Genomics Platform"/>
            <consortium name="The Broad Institute Genome Sequencing Center for Infectious Disease"/>
            <person name="Wu L."/>
            <person name="Ma J."/>
        </authorList>
    </citation>
    <scope>NUCLEOTIDE SEQUENCE [LARGE SCALE GENOMIC DNA]</scope>
    <source>
        <strain evidence="18">CECT 8531</strain>
    </source>
</reference>
<keyword evidence="6 15" id="KW-0963">Cytoplasm</keyword>
<dbReference type="InterPro" id="IPR058240">
    <property type="entry name" value="rSAM_sf"/>
</dbReference>
<dbReference type="RefSeq" id="WP_381422095.1">
    <property type="nucleotide sequence ID" value="NZ_JBHSDH010000013.1"/>
</dbReference>
<evidence type="ECO:0000256" key="9">
    <source>
        <dbReference type="ARBA" id="ARBA00023002"/>
    </source>
</evidence>
<evidence type="ECO:0000313" key="18">
    <source>
        <dbReference type="Proteomes" id="UP001595887"/>
    </source>
</evidence>
<keyword evidence="12 15" id="KW-0627">Porphyrin biosynthesis</keyword>
<evidence type="ECO:0000256" key="2">
    <source>
        <dbReference type="ARBA" id="ARBA00004785"/>
    </source>
</evidence>
<comment type="pathway">
    <text evidence="2 15">Porphyrin-containing compound metabolism; protoporphyrin-IX biosynthesis; protoporphyrinogen-IX from coproporphyrinogen-III (AdoMet route): step 1/1.</text>
</comment>
<evidence type="ECO:0000256" key="4">
    <source>
        <dbReference type="ARBA" id="ARBA00011245"/>
    </source>
</evidence>
<dbReference type="Proteomes" id="UP001595887">
    <property type="component" value="Unassembled WGS sequence"/>
</dbReference>
<name>A0ABV8RF82_9SPHN</name>
<keyword evidence="7 15" id="KW-0949">S-adenosyl-L-methionine</keyword>
<evidence type="ECO:0000256" key="10">
    <source>
        <dbReference type="ARBA" id="ARBA00023004"/>
    </source>
</evidence>
<evidence type="ECO:0000259" key="16">
    <source>
        <dbReference type="PROSITE" id="PS51918"/>
    </source>
</evidence>
<gene>
    <name evidence="17" type="primary">hemN</name>
    <name evidence="17" type="ORF">ACFOWX_05515</name>
</gene>
<dbReference type="SFLD" id="SFLDS00029">
    <property type="entry name" value="Radical_SAM"/>
    <property type="match status" value="1"/>
</dbReference>
<keyword evidence="10 15" id="KW-0408">Iron</keyword>
<comment type="catalytic activity">
    <reaction evidence="14 15">
        <text>coproporphyrinogen III + 2 S-adenosyl-L-methionine = protoporphyrinogen IX + 2 5'-deoxyadenosine + 2 L-methionine + 2 CO2</text>
        <dbReference type="Rhea" id="RHEA:15425"/>
        <dbReference type="ChEBI" id="CHEBI:16526"/>
        <dbReference type="ChEBI" id="CHEBI:17319"/>
        <dbReference type="ChEBI" id="CHEBI:57307"/>
        <dbReference type="ChEBI" id="CHEBI:57309"/>
        <dbReference type="ChEBI" id="CHEBI:57844"/>
        <dbReference type="ChEBI" id="CHEBI:59789"/>
        <dbReference type="EC" id="1.3.98.3"/>
    </reaction>
</comment>
<accession>A0ABV8RF82</accession>
<evidence type="ECO:0000256" key="13">
    <source>
        <dbReference type="ARBA" id="ARBA00024295"/>
    </source>
</evidence>
<evidence type="ECO:0000256" key="12">
    <source>
        <dbReference type="ARBA" id="ARBA00023244"/>
    </source>
</evidence>
<feature type="domain" description="Radical SAM core" evidence="16">
    <location>
        <begin position="60"/>
        <end position="301"/>
    </location>
</feature>
<organism evidence="17 18">
    <name type="scientific">Sphingorhabdus arenilitoris</name>
    <dbReference type="NCBI Taxonomy" id="1490041"/>
    <lineage>
        <taxon>Bacteria</taxon>
        <taxon>Pseudomonadati</taxon>
        <taxon>Pseudomonadota</taxon>
        <taxon>Alphaproteobacteria</taxon>
        <taxon>Sphingomonadales</taxon>
        <taxon>Sphingomonadaceae</taxon>
        <taxon>Sphingorhabdus</taxon>
    </lineage>
</organism>
<dbReference type="SUPFAM" id="SSF102114">
    <property type="entry name" value="Radical SAM enzymes"/>
    <property type="match status" value="1"/>
</dbReference>
<evidence type="ECO:0000313" key="17">
    <source>
        <dbReference type="EMBL" id="MFC4291870.1"/>
    </source>
</evidence>
<protein>
    <recommendedName>
        <fullName evidence="15">Coproporphyrinogen-III oxidase</fullName>
        <ecNumber evidence="15">1.3.98.3</ecNumber>
    </recommendedName>
</protein>
<dbReference type="PIRSF" id="PIRSF000167">
    <property type="entry name" value="HemN"/>
    <property type="match status" value="1"/>
</dbReference>
<dbReference type="EC" id="1.3.98.3" evidence="15"/>
<evidence type="ECO:0000256" key="11">
    <source>
        <dbReference type="ARBA" id="ARBA00023014"/>
    </source>
</evidence>
<keyword evidence="9 15" id="KW-0560">Oxidoreductase</keyword>
<dbReference type="SFLD" id="SFLDG01065">
    <property type="entry name" value="anaerobic_coproporphyrinogen-I"/>
    <property type="match status" value="1"/>
</dbReference>
<comment type="subunit">
    <text evidence="4">Monomer.</text>
</comment>
<dbReference type="InterPro" id="IPR004558">
    <property type="entry name" value="Coprogen_oxidase_HemN"/>
</dbReference>
<dbReference type="GO" id="GO:0051989">
    <property type="term" value="F:coproporphyrinogen dehydrogenase activity"/>
    <property type="evidence" value="ECO:0007669"/>
    <property type="project" value="UniProtKB-EC"/>
</dbReference>
<dbReference type="SMART" id="SM00729">
    <property type="entry name" value="Elp3"/>
    <property type="match status" value="1"/>
</dbReference>
<evidence type="ECO:0000256" key="3">
    <source>
        <dbReference type="ARBA" id="ARBA00005493"/>
    </source>
</evidence>
<dbReference type="InterPro" id="IPR023404">
    <property type="entry name" value="rSAM_horseshoe"/>
</dbReference>
<keyword evidence="11 15" id="KW-0411">Iron-sulfur</keyword>
<dbReference type="InterPro" id="IPR007197">
    <property type="entry name" value="rSAM"/>
</dbReference>
<evidence type="ECO:0000256" key="14">
    <source>
        <dbReference type="ARBA" id="ARBA00048321"/>
    </source>
</evidence>
<evidence type="ECO:0000256" key="6">
    <source>
        <dbReference type="ARBA" id="ARBA00022490"/>
    </source>
</evidence>
<dbReference type="PROSITE" id="PS51918">
    <property type="entry name" value="RADICAL_SAM"/>
    <property type="match status" value="1"/>
</dbReference>
<comment type="function">
    <text evidence="13">Involved in the heme biosynthesis. Catalyzes the anaerobic oxidative decarboxylation of propionate groups of rings A and B of coproporphyrinogen III to yield the vinyl groups in protoporphyrinogen IX.</text>
</comment>
<keyword evidence="5 15" id="KW-0004">4Fe-4S</keyword>
<dbReference type="PANTHER" id="PTHR13932:SF6">
    <property type="entry name" value="OXYGEN-INDEPENDENT COPROPORPHYRINOGEN III OXIDASE"/>
    <property type="match status" value="1"/>
</dbReference>
<comment type="cofactor">
    <cofactor evidence="15">
        <name>[4Fe-4S] cluster</name>
        <dbReference type="ChEBI" id="CHEBI:49883"/>
    </cofactor>
    <text evidence="15">Binds 1 [4Fe-4S] cluster. The cluster is coordinated with 3 cysteines and an exchangeable S-adenosyl-L-methionine.</text>
</comment>
<evidence type="ECO:0000256" key="15">
    <source>
        <dbReference type="PIRNR" id="PIRNR000167"/>
    </source>
</evidence>
<dbReference type="Pfam" id="PF04055">
    <property type="entry name" value="Radical_SAM"/>
    <property type="match status" value="1"/>
</dbReference>
<comment type="subcellular location">
    <subcellularLocation>
        <location evidence="1 15">Cytoplasm</location>
    </subcellularLocation>
</comment>
<keyword evidence="18" id="KW-1185">Reference proteome</keyword>
<comment type="similarity">
    <text evidence="3 15">Belongs to the anaerobic coproporphyrinogen-III oxidase family.</text>
</comment>
<evidence type="ECO:0000256" key="8">
    <source>
        <dbReference type="ARBA" id="ARBA00022723"/>
    </source>
</evidence>
<dbReference type="NCBIfam" id="TIGR00538">
    <property type="entry name" value="hemN"/>
    <property type="match status" value="1"/>
</dbReference>
<proteinExistence type="inferred from homology"/>
<keyword evidence="8 15" id="KW-0479">Metal-binding</keyword>
<comment type="caution">
    <text evidence="17">The sequence shown here is derived from an EMBL/GenBank/DDBJ whole genome shotgun (WGS) entry which is preliminary data.</text>
</comment>